<gene>
    <name evidence="3" type="ORF">ACFQV2_26390</name>
</gene>
<comment type="caution">
    <text evidence="3">The sequence shown here is derived from an EMBL/GenBank/DDBJ whole genome shotgun (WGS) entry which is preliminary data.</text>
</comment>
<feature type="compositionally biased region" description="Low complexity" evidence="1">
    <location>
        <begin position="368"/>
        <end position="385"/>
    </location>
</feature>
<accession>A0ABW2TTK5</accession>
<organism evidence="3 4">
    <name type="scientific">Actinokineospora soli</name>
    <dbReference type="NCBI Taxonomy" id="1048753"/>
    <lineage>
        <taxon>Bacteria</taxon>
        <taxon>Bacillati</taxon>
        <taxon>Actinomycetota</taxon>
        <taxon>Actinomycetes</taxon>
        <taxon>Pseudonocardiales</taxon>
        <taxon>Pseudonocardiaceae</taxon>
        <taxon>Actinokineospora</taxon>
    </lineage>
</organism>
<evidence type="ECO:0000313" key="3">
    <source>
        <dbReference type="EMBL" id="MFC7616469.1"/>
    </source>
</evidence>
<keyword evidence="2" id="KW-0472">Membrane</keyword>
<feature type="region of interest" description="Disordered" evidence="1">
    <location>
        <begin position="344"/>
        <end position="597"/>
    </location>
</feature>
<feature type="compositionally biased region" description="Basic and acidic residues" evidence="1">
    <location>
        <begin position="432"/>
        <end position="442"/>
    </location>
</feature>
<feature type="transmembrane region" description="Helical" evidence="2">
    <location>
        <begin position="130"/>
        <end position="152"/>
    </location>
</feature>
<keyword evidence="2" id="KW-1133">Transmembrane helix</keyword>
<keyword evidence="2" id="KW-0812">Transmembrane</keyword>
<evidence type="ECO:0000256" key="1">
    <source>
        <dbReference type="SAM" id="MobiDB-lite"/>
    </source>
</evidence>
<feature type="compositionally biased region" description="Basic residues" evidence="1">
    <location>
        <begin position="583"/>
        <end position="594"/>
    </location>
</feature>
<feature type="compositionally biased region" description="Basic residues" evidence="1">
    <location>
        <begin position="484"/>
        <end position="527"/>
    </location>
</feature>
<reference evidence="4" key="1">
    <citation type="journal article" date="2019" name="Int. J. Syst. Evol. Microbiol.">
        <title>The Global Catalogue of Microorganisms (GCM) 10K type strain sequencing project: providing services to taxonomists for standard genome sequencing and annotation.</title>
        <authorList>
            <consortium name="The Broad Institute Genomics Platform"/>
            <consortium name="The Broad Institute Genome Sequencing Center for Infectious Disease"/>
            <person name="Wu L."/>
            <person name="Ma J."/>
        </authorList>
    </citation>
    <scope>NUCLEOTIDE SEQUENCE [LARGE SCALE GENOMIC DNA]</scope>
    <source>
        <strain evidence="4">JCM 17695</strain>
    </source>
</reference>
<feature type="compositionally biased region" description="Low complexity" evidence="1">
    <location>
        <begin position="396"/>
        <end position="414"/>
    </location>
</feature>
<protein>
    <submittedName>
        <fullName evidence="3">Uncharacterized protein</fullName>
    </submittedName>
</protein>
<proteinExistence type="predicted"/>
<dbReference type="EMBL" id="JBHTEY010000004">
    <property type="protein sequence ID" value="MFC7616469.1"/>
    <property type="molecule type" value="Genomic_DNA"/>
</dbReference>
<evidence type="ECO:0000313" key="4">
    <source>
        <dbReference type="Proteomes" id="UP001596512"/>
    </source>
</evidence>
<sequence>MIEMTAGRAAEQVAVLTASAMQELVRLFPGRPAHVAQFGAVVGVAARQARQVVQEPGRVGRDAELWRLAEPGYLRGICEHPVQRAGATAALVPVVLTWVVIGGAEAWYSLSHADTPADEKPAFFADWLAQPLYLSPVMLSLAIVLTVAGLMWRYHGPAADQRRADRADAIAHRLEAGLVEPLAALRAALPPSDPQAHMHGAAGELTSAARRFGAAADRLVASVDAVDRIGAAVRQVVDAVPDLGRQVDRLAEVEKRVAESAAVITEQVGPVAALVSDVDRASRAAAATAARSEAVLDAAADRLTEANALAAAQAGQRETLAAAHRPFTDAASTVAAAARDLGAAAESCTAPPPRCARPSTRSTGSRWSPTGCGTPTTATTPTCSRPRSREAPRPPGGRTRARPGGLAVRRAGPGARRHRHGCRSAQAQSEPAHAEPHGHAATDHLPAPDRQSAATGAAPGLRAVHGARPAERRRRRREVQGGRRRERQARRAHRAHPAVRRLPHRGLARRHRGLPAARRPARRRARPRAAPGQAHPPVPRQHARRRAGLGEGRAVPDDRCGLTSGGGSPAAPGAGTAAAPTAARRHRRARRHGRGLGGPLRAALAATGLPAAAAGPFDLQLGYDCLVVALPLTSGALPRAERGPLPGPGDDAVAGLGALAGDPRTRAAFRTALVVVWHVTLAARPRLAAPRAHRDGDLTGAWNAADLLVGRSWARDLRRHGGDEAATLRCRSARIARAAALTGAALGDTPVAQFCRTAAALDPRAVHTVVPDLAAPRGRRCARARTPPSRPCGWR</sequence>
<name>A0ABW2TTK5_9PSEU</name>
<evidence type="ECO:0000256" key="2">
    <source>
        <dbReference type="SAM" id="Phobius"/>
    </source>
</evidence>
<keyword evidence="4" id="KW-1185">Reference proteome</keyword>
<feature type="compositionally biased region" description="Low complexity" evidence="1">
    <location>
        <begin position="569"/>
        <end position="582"/>
    </location>
</feature>
<dbReference type="Proteomes" id="UP001596512">
    <property type="component" value="Unassembled WGS sequence"/>
</dbReference>